<dbReference type="GO" id="GO:0004497">
    <property type="term" value="F:monooxygenase activity"/>
    <property type="evidence" value="ECO:0007669"/>
    <property type="project" value="UniProtKB-KW"/>
</dbReference>
<gene>
    <name evidence="2" type="ORF">CEV33_2356</name>
</gene>
<reference evidence="2 3" key="1">
    <citation type="submission" date="2017-07" db="EMBL/GenBank/DDBJ databases">
        <title>Phylogenetic study on the rhizospheric bacterium Ochrobactrum sp. A44.</title>
        <authorList>
            <person name="Krzyzanowska D.M."/>
            <person name="Ossowicki A."/>
            <person name="Rajewska M."/>
            <person name="Maciag T."/>
            <person name="Kaczynski Z."/>
            <person name="Czerwicka M."/>
            <person name="Jafra S."/>
        </authorList>
    </citation>
    <scope>NUCLEOTIDE SEQUENCE [LARGE SCALE GENOMIC DNA]</scope>
    <source>
        <strain evidence="2 3">OgA9a</strain>
    </source>
</reference>
<keyword evidence="2" id="KW-0503">Monooxygenase</keyword>
<dbReference type="Pfam" id="PF03992">
    <property type="entry name" value="ABM"/>
    <property type="match status" value="1"/>
</dbReference>
<dbReference type="OrthoDB" id="287932at2"/>
<dbReference type="RefSeq" id="WP_094541549.1">
    <property type="nucleotide sequence ID" value="NZ_JBHEER010000001.1"/>
</dbReference>
<evidence type="ECO:0000313" key="2">
    <source>
        <dbReference type="EMBL" id="OYR10890.1"/>
    </source>
</evidence>
<dbReference type="InterPro" id="IPR007138">
    <property type="entry name" value="ABM_dom"/>
</dbReference>
<keyword evidence="2" id="KW-0560">Oxidoreductase</keyword>
<evidence type="ECO:0000259" key="1">
    <source>
        <dbReference type="PROSITE" id="PS51725"/>
    </source>
</evidence>
<dbReference type="AlphaFoldDB" id="A0A256F809"/>
<dbReference type="PROSITE" id="PS51725">
    <property type="entry name" value="ABM"/>
    <property type="match status" value="1"/>
</dbReference>
<feature type="domain" description="ABM" evidence="1">
    <location>
        <begin position="2"/>
        <end position="93"/>
    </location>
</feature>
<dbReference type="EMBL" id="NNRL01000163">
    <property type="protein sequence ID" value="OYR10890.1"/>
    <property type="molecule type" value="Genomic_DNA"/>
</dbReference>
<proteinExistence type="predicted"/>
<dbReference type="Proteomes" id="UP000216478">
    <property type="component" value="Unassembled WGS sequence"/>
</dbReference>
<dbReference type="Gene3D" id="3.30.70.100">
    <property type="match status" value="1"/>
</dbReference>
<comment type="caution">
    <text evidence="2">The sequence shown here is derived from an EMBL/GenBank/DDBJ whole genome shotgun (WGS) entry which is preliminary data.</text>
</comment>
<evidence type="ECO:0000313" key="3">
    <source>
        <dbReference type="Proteomes" id="UP000216478"/>
    </source>
</evidence>
<keyword evidence="3" id="KW-1185">Reference proteome</keyword>
<dbReference type="InterPro" id="IPR011008">
    <property type="entry name" value="Dimeric_a/b-barrel"/>
</dbReference>
<name>A0A256F809_9HYPH</name>
<organism evidence="2 3">
    <name type="scientific">Brucella grignonensis</name>
    <dbReference type="NCBI Taxonomy" id="94627"/>
    <lineage>
        <taxon>Bacteria</taxon>
        <taxon>Pseudomonadati</taxon>
        <taxon>Pseudomonadota</taxon>
        <taxon>Alphaproteobacteria</taxon>
        <taxon>Hyphomicrobiales</taxon>
        <taxon>Brucellaceae</taxon>
        <taxon>Brucella/Ochrobactrum group</taxon>
        <taxon>Brucella</taxon>
    </lineage>
</organism>
<protein>
    <submittedName>
        <fullName evidence="2">Antibiotic biosynthesis monooxygenase family protein</fullName>
    </submittedName>
</protein>
<accession>A0A256F809</accession>
<sequence length="99" mass="11451">MLLIVGTIRLPVENIGDARPVMQRMIQASRAESGCIEYSYAQDILDPSLVHVKELWQDRVSLDKHFTSGHIEDWRSEWPRLGITDRNLMLYEVEAPEIT</sequence>
<dbReference type="SUPFAM" id="SSF54909">
    <property type="entry name" value="Dimeric alpha+beta barrel"/>
    <property type="match status" value="1"/>
</dbReference>